<dbReference type="InterPro" id="IPR036397">
    <property type="entry name" value="RNaseH_sf"/>
</dbReference>
<protein>
    <recommendedName>
        <fullName evidence="3">Integrase catalytic domain-containing protein</fullName>
    </recommendedName>
</protein>
<dbReference type="Proteomes" id="UP000765509">
    <property type="component" value="Unassembled WGS sequence"/>
</dbReference>
<reference evidence="1" key="1">
    <citation type="submission" date="2021-03" db="EMBL/GenBank/DDBJ databases">
        <title>Draft genome sequence of rust myrtle Austropuccinia psidii MF-1, a brazilian biotype.</title>
        <authorList>
            <person name="Quecine M.C."/>
            <person name="Pachon D.M.R."/>
            <person name="Bonatelli M.L."/>
            <person name="Correr F.H."/>
            <person name="Franceschini L.M."/>
            <person name="Leite T.F."/>
            <person name="Margarido G.R.A."/>
            <person name="Almeida C.A."/>
            <person name="Ferrarezi J.A."/>
            <person name="Labate C.A."/>
        </authorList>
    </citation>
    <scope>NUCLEOTIDE SEQUENCE</scope>
    <source>
        <strain evidence="1">MF-1</strain>
    </source>
</reference>
<proteinExistence type="predicted"/>
<accession>A0A9Q3F0F9</accession>
<name>A0A9Q3F0F9_9BASI</name>
<dbReference type="InterPro" id="IPR012337">
    <property type="entry name" value="RNaseH-like_sf"/>
</dbReference>
<evidence type="ECO:0000313" key="1">
    <source>
        <dbReference type="EMBL" id="MBW0531408.1"/>
    </source>
</evidence>
<evidence type="ECO:0000313" key="2">
    <source>
        <dbReference type="Proteomes" id="UP000765509"/>
    </source>
</evidence>
<dbReference type="EMBL" id="AVOT02036813">
    <property type="protein sequence ID" value="MBW0531408.1"/>
    <property type="molecule type" value="Genomic_DNA"/>
</dbReference>
<dbReference type="GO" id="GO:0003676">
    <property type="term" value="F:nucleic acid binding"/>
    <property type="evidence" value="ECO:0007669"/>
    <property type="project" value="InterPro"/>
</dbReference>
<dbReference type="Gene3D" id="3.30.420.10">
    <property type="entry name" value="Ribonuclease H-like superfamily/Ribonuclease H"/>
    <property type="match status" value="1"/>
</dbReference>
<dbReference type="SUPFAM" id="SSF53098">
    <property type="entry name" value="Ribonuclease H-like"/>
    <property type="match status" value="1"/>
</dbReference>
<comment type="caution">
    <text evidence="1">The sequence shown here is derived from an EMBL/GenBank/DDBJ whole genome shotgun (WGS) entry which is preliminary data.</text>
</comment>
<dbReference type="PANTHER" id="PTHR37984:SF15">
    <property type="entry name" value="INTEGRASE CATALYTIC DOMAIN-CONTAINING PROTEIN"/>
    <property type="match status" value="1"/>
</dbReference>
<dbReference type="InterPro" id="IPR050951">
    <property type="entry name" value="Retrovirus_Pol_polyprotein"/>
</dbReference>
<dbReference type="PANTHER" id="PTHR37984">
    <property type="entry name" value="PROTEIN CBG26694"/>
    <property type="match status" value="1"/>
</dbReference>
<evidence type="ECO:0008006" key="3">
    <source>
        <dbReference type="Google" id="ProtNLM"/>
    </source>
</evidence>
<organism evidence="1 2">
    <name type="scientific">Austropuccinia psidii MF-1</name>
    <dbReference type="NCBI Taxonomy" id="1389203"/>
    <lineage>
        <taxon>Eukaryota</taxon>
        <taxon>Fungi</taxon>
        <taxon>Dikarya</taxon>
        <taxon>Basidiomycota</taxon>
        <taxon>Pucciniomycotina</taxon>
        <taxon>Pucciniomycetes</taxon>
        <taxon>Pucciniales</taxon>
        <taxon>Sphaerophragmiaceae</taxon>
        <taxon>Austropuccinia</taxon>
    </lineage>
</organism>
<keyword evidence="2" id="KW-1185">Reference proteome</keyword>
<gene>
    <name evidence="1" type="ORF">O181_071123</name>
</gene>
<sequence>MAFFQQSSVIEVFFLCSVWTNICQQLNISTDISTDISTSYHPETDGQTERVDQILEKCLQMYVSHHQNGWHTWIPVDGFAYNNSDHSSAKQSLFFTFYERDPQFGPVQITQDTYAGKLS</sequence>
<dbReference type="AlphaFoldDB" id="A0A9Q3F0F9"/>